<accession>A0A285KG68</accession>
<dbReference type="Pfam" id="PF00753">
    <property type="entry name" value="Lactamase_B"/>
    <property type="match status" value="1"/>
</dbReference>
<dbReference type="PANTHER" id="PTHR42951">
    <property type="entry name" value="METALLO-BETA-LACTAMASE DOMAIN-CONTAINING"/>
    <property type="match status" value="1"/>
</dbReference>
<feature type="domain" description="Metallo-beta-lactamase" evidence="2">
    <location>
        <begin position="18"/>
        <end position="209"/>
    </location>
</feature>
<dbReference type="AlphaFoldDB" id="A0A285KG68"/>
<evidence type="ECO:0000313" key="3">
    <source>
        <dbReference type="EMBL" id="SNY71614.1"/>
    </source>
</evidence>
<dbReference type="InterPro" id="IPR050855">
    <property type="entry name" value="NDM-1-like"/>
</dbReference>
<evidence type="ECO:0000313" key="4">
    <source>
        <dbReference type="Proteomes" id="UP000219612"/>
    </source>
</evidence>
<dbReference type="Gene3D" id="3.60.15.10">
    <property type="entry name" value="Ribonuclease Z/Hydroxyacylglutathione hydrolase-like"/>
    <property type="match status" value="1"/>
</dbReference>
<organism evidence="3 4">
    <name type="scientific">Paractinoplanes atraurantiacus</name>
    <dbReference type="NCBI Taxonomy" id="1036182"/>
    <lineage>
        <taxon>Bacteria</taxon>
        <taxon>Bacillati</taxon>
        <taxon>Actinomycetota</taxon>
        <taxon>Actinomycetes</taxon>
        <taxon>Micromonosporales</taxon>
        <taxon>Micromonosporaceae</taxon>
        <taxon>Paractinoplanes</taxon>
    </lineage>
</organism>
<reference evidence="3 4" key="1">
    <citation type="submission" date="2017-09" db="EMBL/GenBank/DDBJ databases">
        <authorList>
            <person name="Ehlers B."/>
            <person name="Leendertz F.H."/>
        </authorList>
    </citation>
    <scope>NUCLEOTIDE SEQUENCE [LARGE SCALE GENOMIC DNA]</scope>
    <source>
        <strain evidence="3 4">CGMCC 4.6857</strain>
    </source>
</reference>
<dbReference type="PANTHER" id="PTHR42951:SF17">
    <property type="entry name" value="METALLO-BETA-LACTAMASE DOMAIN-CONTAINING PROTEIN"/>
    <property type="match status" value="1"/>
</dbReference>
<dbReference type="CDD" id="cd07721">
    <property type="entry name" value="yflN-like_MBL-fold"/>
    <property type="match status" value="1"/>
</dbReference>
<dbReference type="InterPro" id="IPR001279">
    <property type="entry name" value="Metallo-B-lactamas"/>
</dbReference>
<evidence type="ECO:0000256" key="1">
    <source>
        <dbReference type="SAM" id="MobiDB-lite"/>
    </source>
</evidence>
<dbReference type="SMART" id="SM00849">
    <property type="entry name" value="Lactamase_B"/>
    <property type="match status" value="1"/>
</dbReference>
<dbReference type="EMBL" id="OBDY01000040">
    <property type="protein sequence ID" value="SNY71614.1"/>
    <property type="molecule type" value="Genomic_DNA"/>
</dbReference>
<sequence length="262" mass="27277">MIGVREVVDGVFELSLGFVNVHLVVTDDGVVLVDTGLPRNAKRIDRALREMKKTIGDVRVVLLTHHHLDHVGNVADIRRRSGARVIAHAADAPVITGAITGEPPKGLAKFAVRLIGTPEPTKLDQLITGDESSPVPGFTALHTPGHTRGHVSYLLERDGGILFVGDTAGRGRDGKVTLGPTQVSADPAEQARSIAKLATFDFEHAVFGHGKAVTGRAVDSFREYAGNAPGGDASDGDASDGDASDGDASDGDASDGDAEGRS</sequence>
<protein>
    <submittedName>
        <fullName evidence="3">Glyoxylase, beta-lactamase superfamily II</fullName>
    </submittedName>
</protein>
<gene>
    <name evidence="3" type="ORF">SAMN05421748_14065</name>
</gene>
<feature type="region of interest" description="Disordered" evidence="1">
    <location>
        <begin position="223"/>
        <end position="262"/>
    </location>
</feature>
<evidence type="ECO:0000259" key="2">
    <source>
        <dbReference type="SMART" id="SM00849"/>
    </source>
</evidence>
<feature type="compositionally biased region" description="Acidic residues" evidence="1">
    <location>
        <begin position="234"/>
        <end position="262"/>
    </location>
</feature>
<proteinExistence type="predicted"/>
<dbReference type="Proteomes" id="UP000219612">
    <property type="component" value="Unassembled WGS sequence"/>
</dbReference>
<keyword evidence="4" id="KW-1185">Reference proteome</keyword>
<dbReference type="InterPro" id="IPR036866">
    <property type="entry name" value="RibonucZ/Hydroxyglut_hydro"/>
</dbReference>
<dbReference type="OrthoDB" id="2971563at2"/>
<dbReference type="SUPFAM" id="SSF56281">
    <property type="entry name" value="Metallo-hydrolase/oxidoreductase"/>
    <property type="match status" value="1"/>
</dbReference>
<name>A0A285KG68_9ACTN</name>